<dbReference type="Gene3D" id="2.40.50.140">
    <property type="entry name" value="Nucleic acid-binding proteins"/>
    <property type="match status" value="1"/>
</dbReference>
<dbReference type="GO" id="GO:0003887">
    <property type="term" value="F:DNA-directed DNA polymerase activity"/>
    <property type="evidence" value="ECO:0007669"/>
    <property type="project" value="UniProtKB-KW"/>
</dbReference>
<evidence type="ECO:0000256" key="19">
    <source>
        <dbReference type="ARBA" id="ARBA00029943"/>
    </source>
</evidence>
<dbReference type="Gene3D" id="3.90.920.10">
    <property type="entry name" value="DNA primase, PRIM domain"/>
    <property type="match status" value="1"/>
</dbReference>
<evidence type="ECO:0000313" key="24">
    <source>
        <dbReference type="Proteomes" id="UP000182063"/>
    </source>
</evidence>
<keyword evidence="24" id="KW-1185">Reference proteome</keyword>
<keyword evidence="9" id="KW-0227">DNA damage</keyword>
<dbReference type="Pfam" id="PF21686">
    <property type="entry name" value="LigD_Prim-Pol"/>
    <property type="match status" value="1"/>
</dbReference>
<dbReference type="NCBIfam" id="TIGR02779">
    <property type="entry name" value="NHEJ_ligase_lig"/>
    <property type="match status" value="1"/>
</dbReference>
<gene>
    <name evidence="23" type="ORF">BSL82_05400</name>
</gene>
<evidence type="ECO:0000313" key="23">
    <source>
        <dbReference type="EMBL" id="API58810.1"/>
    </source>
</evidence>
<dbReference type="AlphaFoldDB" id="A0A1L3ZT89"/>
<keyword evidence="3 23" id="KW-0436">Ligase</keyword>
<evidence type="ECO:0000256" key="4">
    <source>
        <dbReference type="ARBA" id="ARBA00022679"/>
    </source>
</evidence>
<dbReference type="NCBIfam" id="TIGR02776">
    <property type="entry name" value="NHEJ_ligase_prk"/>
    <property type="match status" value="1"/>
</dbReference>
<dbReference type="InterPro" id="IPR014143">
    <property type="entry name" value="NHEJ_ligase_prk"/>
</dbReference>
<evidence type="ECO:0000256" key="10">
    <source>
        <dbReference type="ARBA" id="ARBA00022801"/>
    </source>
</evidence>
<dbReference type="Gene3D" id="3.30.470.30">
    <property type="entry name" value="DNA ligase/mRNA capping enzyme"/>
    <property type="match status" value="1"/>
</dbReference>
<dbReference type="SUPFAM" id="SSF50249">
    <property type="entry name" value="Nucleic acid-binding proteins"/>
    <property type="match status" value="1"/>
</dbReference>
<feature type="domain" description="ATP-dependent DNA ligase family profile" evidence="22">
    <location>
        <begin position="316"/>
        <end position="443"/>
    </location>
</feature>
<dbReference type="InterPro" id="IPR014145">
    <property type="entry name" value="LigD_pol_dom"/>
</dbReference>
<accession>A0A1L3ZT89</accession>
<dbReference type="GO" id="GO:0046872">
    <property type="term" value="F:metal ion binding"/>
    <property type="evidence" value="ECO:0007669"/>
    <property type="project" value="UniProtKB-KW"/>
</dbReference>
<evidence type="ECO:0000256" key="3">
    <source>
        <dbReference type="ARBA" id="ARBA00022598"/>
    </source>
</evidence>
<keyword evidence="13" id="KW-0239">DNA-directed DNA polymerase</keyword>
<keyword evidence="17" id="KW-0464">Manganese</keyword>
<keyword evidence="12" id="KW-0067">ATP-binding</keyword>
<evidence type="ECO:0000256" key="20">
    <source>
        <dbReference type="ARBA" id="ARBA00034003"/>
    </source>
</evidence>
<keyword evidence="7" id="KW-0479">Metal-binding</keyword>
<dbReference type="GO" id="GO:0006310">
    <property type="term" value="P:DNA recombination"/>
    <property type="evidence" value="ECO:0007669"/>
    <property type="project" value="UniProtKB-KW"/>
</dbReference>
<dbReference type="CDD" id="cd04862">
    <property type="entry name" value="PaeLigD_Pol_like"/>
    <property type="match status" value="1"/>
</dbReference>
<dbReference type="GO" id="GO:0003910">
    <property type="term" value="F:DNA ligase (ATP) activity"/>
    <property type="evidence" value="ECO:0007669"/>
    <property type="project" value="UniProtKB-EC"/>
</dbReference>
<dbReference type="Pfam" id="PF01068">
    <property type="entry name" value="DNA_ligase_A_M"/>
    <property type="match status" value="1"/>
</dbReference>
<feature type="region of interest" description="Disordered" evidence="21">
    <location>
        <begin position="188"/>
        <end position="210"/>
    </location>
</feature>
<evidence type="ECO:0000256" key="7">
    <source>
        <dbReference type="ARBA" id="ARBA00022723"/>
    </source>
</evidence>
<dbReference type="STRING" id="1921510.BSL82_05400"/>
<evidence type="ECO:0000256" key="16">
    <source>
        <dbReference type="ARBA" id="ARBA00023204"/>
    </source>
</evidence>
<keyword evidence="8" id="KW-0547">Nucleotide-binding</keyword>
<evidence type="ECO:0000256" key="21">
    <source>
        <dbReference type="SAM" id="MobiDB-lite"/>
    </source>
</evidence>
<evidence type="ECO:0000256" key="11">
    <source>
        <dbReference type="ARBA" id="ARBA00022839"/>
    </source>
</evidence>
<dbReference type="OrthoDB" id="9802472at2"/>
<keyword evidence="5" id="KW-0548">Nucleotidyltransferase</keyword>
<dbReference type="InterPro" id="IPR012309">
    <property type="entry name" value="DNA_ligase_ATP-dep_C"/>
</dbReference>
<dbReference type="EC" id="6.5.1.1" evidence="2"/>
<evidence type="ECO:0000256" key="2">
    <source>
        <dbReference type="ARBA" id="ARBA00012727"/>
    </source>
</evidence>
<protein>
    <recommendedName>
        <fullName evidence="2">DNA ligase (ATP)</fullName>
        <ecNumber evidence="2">6.5.1.1</ecNumber>
    </recommendedName>
    <alternativeName>
        <fullName evidence="19">NHEJ DNA polymerase</fullName>
    </alternativeName>
</protein>
<comment type="catalytic activity">
    <reaction evidence="20">
        <text>ATP + (deoxyribonucleotide)n-3'-hydroxyl + 5'-phospho-(deoxyribonucleotide)m = (deoxyribonucleotide)n+m + AMP + diphosphate.</text>
        <dbReference type="EC" id="6.5.1.1"/>
    </reaction>
</comment>
<dbReference type="NCBIfam" id="TIGR02777">
    <property type="entry name" value="LigD_PE_dom"/>
    <property type="match status" value="1"/>
</dbReference>
<organism evidence="23 24">
    <name type="scientific">Tardibacter chloracetimidivorans</name>
    <dbReference type="NCBI Taxonomy" id="1921510"/>
    <lineage>
        <taxon>Bacteria</taxon>
        <taxon>Pseudomonadati</taxon>
        <taxon>Pseudomonadota</taxon>
        <taxon>Alphaproteobacteria</taxon>
        <taxon>Sphingomonadales</taxon>
        <taxon>Sphingomonadaceae</taxon>
        <taxon>Tardibacter</taxon>
    </lineage>
</organism>
<evidence type="ECO:0000256" key="8">
    <source>
        <dbReference type="ARBA" id="ARBA00022741"/>
    </source>
</evidence>
<evidence type="ECO:0000256" key="15">
    <source>
        <dbReference type="ARBA" id="ARBA00023172"/>
    </source>
</evidence>
<dbReference type="InterPro" id="IPR014144">
    <property type="entry name" value="LigD_PE_domain"/>
</dbReference>
<dbReference type="InterPro" id="IPR012340">
    <property type="entry name" value="NA-bd_OB-fold"/>
</dbReference>
<dbReference type="GO" id="GO:0006281">
    <property type="term" value="P:DNA repair"/>
    <property type="evidence" value="ECO:0007669"/>
    <property type="project" value="UniProtKB-KW"/>
</dbReference>
<dbReference type="SUPFAM" id="SSF56091">
    <property type="entry name" value="DNA ligase/mRNA capping enzyme, catalytic domain"/>
    <property type="match status" value="1"/>
</dbReference>
<name>A0A1L3ZT89_9SPHN</name>
<dbReference type="PANTHER" id="PTHR42705:SF2">
    <property type="entry name" value="BIFUNCTIONAL NON-HOMOLOGOUS END JOINING PROTEIN LIGD"/>
    <property type="match status" value="1"/>
</dbReference>
<dbReference type="NCBIfam" id="TIGR02778">
    <property type="entry name" value="ligD_pol"/>
    <property type="match status" value="1"/>
</dbReference>
<dbReference type="InterPro" id="IPR012310">
    <property type="entry name" value="DNA_ligase_ATP-dep_cent"/>
</dbReference>
<dbReference type="Proteomes" id="UP000182063">
    <property type="component" value="Chromosome"/>
</dbReference>
<dbReference type="InterPro" id="IPR052171">
    <property type="entry name" value="NHEJ_LigD"/>
</dbReference>
<dbReference type="Pfam" id="PF04679">
    <property type="entry name" value="DNA_ligase_A_C"/>
    <property type="match status" value="1"/>
</dbReference>
<dbReference type="KEGG" id="sphj:BSL82_05400"/>
<evidence type="ECO:0000256" key="13">
    <source>
        <dbReference type="ARBA" id="ARBA00022932"/>
    </source>
</evidence>
<dbReference type="InterPro" id="IPR033651">
    <property type="entry name" value="PaeLigD_Pol-like"/>
</dbReference>
<evidence type="ECO:0000256" key="14">
    <source>
        <dbReference type="ARBA" id="ARBA00023125"/>
    </source>
</evidence>
<evidence type="ECO:0000256" key="18">
    <source>
        <dbReference type="ARBA" id="ARBA00023268"/>
    </source>
</evidence>
<evidence type="ECO:0000256" key="5">
    <source>
        <dbReference type="ARBA" id="ARBA00022695"/>
    </source>
</evidence>
<keyword evidence="11" id="KW-0269">Exonuclease</keyword>
<dbReference type="EMBL" id="CP018221">
    <property type="protein sequence ID" value="API58810.1"/>
    <property type="molecule type" value="Genomic_DNA"/>
</dbReference>
<dbReference type="Pfam" id="PF13298">
    <property type="entry name" value="LigD_N"/>
    <property type="match status" value="1"/>
</dbReference>
<evidence type="ECO:0000256" key="17">
    <source>
        <dbReference type="ARBA" id="ARBA00023211"/>
    </source>
</evidence>
<dbReference type="GO" id="GO:0003677">
    <property type="term" value="F:DNA binding"/>
    <property type="evidence" value="ECO:0007669"/>
    <property type="project" value="UniProtKB-KW"/>
</dbReference>
<dbReference type="GO" id="GO:0005524">
    <property type="term" value="F:ATP binding"/>
    <property type="evidence" value="ECO:0007669"/>
    <property type="project" value="UniProtKB-KW"/>
</dbReference>
<keyword evidence="16" id="KW-0234">DNA repair</keyword>
<dbReference type="PANTHER" id="PTHR42705">
    <property type="entry name" value="BIFUNCTIONAL NON-HOMOLOGOUS END JOINING PROTEIN LIGD"/>
    <property type="match status" value="1"/>
</dbReference>
<keyword evidence="18" id="KW-0511">Multifunctional enzyme</keyword>
<keyword evidence="14" id="KW-0238">DNA-binding</keyword>
<dbReference type="RefSeq" id="WP_072596363.1">
    <property type="nucleotide sequence ID" value="NZ_CP018221.1"/>
</dbReference>
<dbReference type="NCBIfam" id="NF004628">
    <property type="entry name" value="PRK05972.1"/>
    <property type="match status" value="1"/>
</dbReference>
<dbReference type="InterPro" id="IPR014146">
    <property type="entry name" value="LigD_ligase_dom"/>
</dbReference>
<reference evidence="24" key="1">
    <citation type="submission" date="2016-11" db="EMBL/GenBank/DDBJ databases">
        <title>Complete Genome Sequence of alachlor-degrading Sphingomonas sp. strain JJ-A5.</title>
        <authorList>
            <person name="Lee H."/>
            <person name="Ka J.-O."/>
        </authorList>
    </citation>
    <scope>NUCLEOTIDE SEQUENCE [LARGE SCALE GENOMIC DNA]</scope>
    <source>
        <strain evidence="24">JJ-A5</strain>
    </source>
</reference>
<dbReference type="PROSITE" id="PS50160">
    <property type="entry name" value="DNA_LIGASE_A3"/>
    <property type="match status" value="1"/>
</dbReference>
<keyword evidence="15" id="KW-0233">DNA recombination</keyword>
<keyword evidence="4" id="KW-0808">Transferase</keyword>
<dbReference type="CDD" id="cd07971">
    <property type="entry name" value="OBF_DNA_ligase_LigD"/>
    <property type="match status" value="1"/>
</dbReference>
<evidence type="ECO:0000256" key="1">
    <source>
        <dbReference type="ARBA" id="ARBA00001936"/>
    </source>
</evidence>
<keyword evidence="10" id="KW-0378">Hydrolase</keyword>
<sequence>MALEVYRQKRDFTKTAEPEGAAKPAKDSNAYLIQKHAARRLHYDLRLELDGVLLSWAVTRGPSLVPGEKRLAVHVEDHPLEYGDFEGTIPKGEYGGGTVVLWDRGQWKPVGDAKKGLAKGHLDFELFGEKLNGKWHLVRLKPKPREKADNWLLIKSDDDAARAEDDPDILEERPESVKTGRTVDEIAGEAPGWSSKTGKIAPPPPKAAPAKLKGAVKATMPDFVPPMLATLVPKPPTGKKWLHEIKLDGYRLQAHIAKGKVKLITRGGLDWTGRFGKAIAQALAALPVKEAVIDGELVVENDAGASDFSALQAELSAGRASRFVFYAFDLLHLDGHDLQGVPLLSRKAALQEIMSASDAAVLRFSEHFEAEAAIVLRHACRLSLEGIISKQANGKYRNGRTKEWVKSKCSERQEFVVAGYVPSTVSNKAIGSLVLGYHDAKGNLIHVGRVGTGYTVRAAEDLYRRLEKIRTSSSPFAKKLSAEQARQVRYVKPELVAEVEFRGWTADRNLRHAAFRGLREDKPASDIVIETEVAPASTSRQQRPKAVLTHPDRLYWPDAGVTKAGLADYYAEVWPHIAPYVTGRPLSLVRCPGGITEQCFFQKRAWKGLSKSIRQTPDPKSSSKEPVLSIDNLEGLYGLVQAGVLEIHPWGSTLAAMEQPDMIIMDLDPGPGVEWQQVIEAAQEVRERLEKLGLAAFLKTSGGKGLHVVSPLKPDAGWDVVKPFTKRIADAMAADSPDRFVATVTKSKRKGKILVDYLRNGRGATAVAPFSTRSRPGAPVSMPIGWDELGGEIGPAYFTVANALTRLAHQQSDPWADFRKSAVALPGKK</sequence>
<evidence type="ECO:0000256" key="9">
    <source>
        <dbReference type="ARBA" id="ARBA00022763"/>
    </source>
</evidence>
<keyword evidence="6" id="KW-0540">Nuclease</keyword>
<evidence type="ECO:0000256" key="6">
    <source>
        <dbReference type="ARBA" id="ARBA00022722"/>
    </source>
</evidence>
<evidence type="ECO:0000256" key="12">
    <source>
        <dbReference type="ARBA" id="ARBA00022840"/>
    </source>
</evidence>
<comment type="cofactor">
    <cofactor evidence="1">
        <name>Mn(2+)</name>
        <dbReference type="ChEBI" id="CHEBI:29035"/>
    </cofactor>
</comment>
<dbReference type="Gene3D" id="3.30.1490.70">
    <property type="match status" value="1"/>
</dbReference>
<dbReference type="GO" id="GO:0004527">
    <property type="term" value="F:exonuclease activity"/>
    <property type="evidence" value="ECO:0007669"/>
    <property type="project" value="UniProtKB-KW"/>
</dbReference>
<proteinExistence type="predicted"/>
<evidence type="ECO:0000259" key="22">
    <source>
        <dbReference type="PROSITE" id="PS50160"/>
    </source>
</evidence>
<dbReference type="CDD" id="cd07906">
    <property type="entry name" value="Adenylation_DNA_ligase_LigD_LigC"/>
    <property type="match status" value="1"/>
</dbReference>